<dbReference type="Proteomes" id="UP000321805">
    <property type="component" value="Chromosome"/>
</dbReference>
<organism evidence="3 4">
    <name type="scientific">Baekduia soli</name>
    <dbReference type="NCBI Taxonomy" id="496014"/>
    <lineage>
        <taxon>Bacteria</taxon>
        <taxon>Bacillati</taxon>
        <taxon>Actinomycetota</taxon>
        <taxon>Thermoleophilia</taxon>
        <taxon>Solirubrobacterales</taxon>
        <taxon>Baekduiaceae</taxon>
        <taxon>Baekduia</taxon>
    </lineage>
</organism>
<evidence type="ECO:0000313" key="4">
    <source>
        <dbReference type="Proteomes" id="UP000321805"/>
    </source>
</evidence>
<keyword evidence="4" id="KW-1185">Reference proteome</keyword>
<gene>
    <name evidence="3" type="ORF">FSW04_19245</name>
</gene>
<dbReference type="EMBL" id="CP042430">
    <property type="protein sequence ID" value="QEC49491.1"/>
    <property type="molecule type" value="Genomic_DNA"/>
</dbReference>
<evidence type="ECO:0000313" key="3">
    <source>
        <dbReference type="EMBL" id="QEC49491.1"/>
    </source>
</evidence>
<dbReference type="RefSeq" id="WP_146921854.1">
    <property type="nucleotide sequence ID" value="NZ_CP042430.1"/>
</dbReference>
<feature type="transmembrane region" description="Helical" evidence="2">
    <location>
        <begin position="182"/>
        <end position="200"/>
    </location>
</feature>
<reference evidence="3 4" key="1">
    <citation type="journal article" date="2018" name="J. Microbiol.">
        <title>Baekduia soli gen. nov., sp. nov., a novel bacterium isolated from the soil of Baekdu Mountain and proposal of a novel family name, Baekduiaceae fam. nov.</title>
        <authorList>
            <person name="An D.S."/>
            <person name="Siddiqi M.Z."/>
            <person name="Kim K.H."/>
            <person name="Yu H.S."/>
            <person name="Im W.T."/>
        </authorList>
    </citation>
    <scope>NUCLEOTIDE SEQUENCE [LARGE SCALE GENOMIC DNA]</scope>
    <source>
        <strain evidence="3 4">BR7-21</strain>
    </source>
</reference>
<keyword evidence="2" id="KW-0472">Membrane</keyword>
<sequence length="227" mass="23289">MARARSMGPGAAAAVAWLAAVATLALTRAAWGVPRPATLAASPDALQHGRLWLLATSALIVDGPPVLQIAGTAVLVWVIIARFGARLFWVVAAAGHVISTLAVYSGIGVLGLVDAHAVRNVADTEDYGISAIWAACLGALLVAALRGRLPRGRPVIVLGVACLLTFVVLVPAQGELSDFEHLVAFTAGAACAAAALHHAGSAPRGPLRPSRLPSLRRRPRAAARAAR</sequence>
<feature type="region of interest" description="Disordered" evidence="1">
    <location>
        <begin position="200"/>
        <end position="227"/>
    </location>
</feature>
<feature type="transmembrane region" description="Helical" evidence="2">
    <location>
        <begin position="87"/>
        <end position="107"/>
    </location>
</feature>
<keyword evidence="2" id="KW-0812">Transmembrane</keyword>
<feature type="compositionally biased region" description="Basic residues" evidence="1">
    <location>
        <begin position="214"/>
        <end position="227"/>
    </location>
</feature>
<feature type="transmembrane region" description="Helical" evidence="2">
    <location>
        <begin position="127"/>
        <end position="145"/>
    </location>
</feature>
<evidence type="ECO:0000256" key="2">
    <source>
        <dbReference type="SAM" id="Phobius"/>
    </source>
</evidence>
<name>A0A5B8UA57_9ACTN</name>
<accession>A0A5B8UA57</accession>
<evidence type="ECO:0000256" key="1">
    <source>
        <dbReference type="SAM" id="MobiDB-lite"/>
    </source>
</evidence>
<feature type="transmembrane region" description="Helical" evidence="2">
    <location>
        <begin position="53"/>
        <end position="80"/>
    </location>
</feature>
<protein>
    <recommendedName>
        <fullName evidence="5">Rhomboid family intramembrane serine protease</fullName>
    </recommendedName>
</protein>
<keyword evidence="2" id="KW-1133">Transmembrane helix</keyword>
<evidence type="ECO:0008006" key="5">
    <source>
        <dbReference type="Google" id="ProtNLM"/>
    </source>
</evidence>
<proteinExistence type="predicted"/>
<feature type="transmembrane region" description="Helical" evidence="2">
    <location>
        <begin position="152"/>
        <end position="170"/>
    </location>
</feature>
<dbReference type="AlphaFoldDB" id="A0A5B8UA57"/>
<feature type="compositionally biased region" description="Low complexity" evidence="1">
    <location>
        <begin position="200"/>
        <end position="213"/>
    </location>
</feature>
<dbReference type="KEGG" id="bsol:FSW04_19245"/>